<dbReference type="AlphaFoldDB" id="A0AA97CWP7"/>
<dbReference type="InterPro" id="IPR043519">
    <property type="entry name" value="NT_sf"/>
</dbReference>
<dbReference type="SMART" id="SM00954">
    <property type="entry name" value="RelA_SpoT"/>
    <property type="match status" value="1"/>
</dbReference>
<reference evidence="2" key="1">
    <citation type="submission" date="2023-06" db="EMBL/GenBank/DDBJ databases">
        <title>Gordonia sp. nov. and Pseudochrobactrum sp. nov., two species isolated from the burying beetle Nicrophorus vespilloides.</title>
        <authorList>
            <person name="Poehlein A."/>
            <person name="Guzman J."/>
            <person name="Daniel R."/>
            <person name="Vilcinskas A."/>
        </authorList>
    </citation>
    <scope>NUCLEOTIDE SEQUENCE</scope>
    <source>
        <strain evidence="2">MP11Mi</strain>
    </source>
</reference>
<protein>
    <recommendedName>
        <fullName evidence="1">RelA/SpoT domain-containing protein</fullName>
    </recommendedName>
</protein>
<name>A0AA97CWP7_9ACTN</name>
<dbReference type="InterPro" id="IPR007685">
    <property type="entry name" value="RelA_SpoT"/>
</dbReference>
<dbReference type="EMBL" id="CP128986">
    <property type="protein sequence ID" value="WOC12534.1"/>
    <property type="molecule type" value="Genomic_DNA"/>
</dbReference>
<evidence type="ECO:0000313" key="2">
    <source>
        <dbReference type="EMBL" id="WOC12534.1"/>
    </source>
</evidence>
<dbReference type="GO" id="GO:0015969">
    <property type="term" value="P:guanosine tetraphosphate metabolic process"/>
    <property type="evidence" value="ECO:0007669"/>
    <property type="project" value="InterPro"/>
</dbReference>
<dbReference type="CDD" id="cd05399">
    <property type="entry name" value="NT_Rel-Spo_like"/>
    <property type="match status" value="1"/>
</dbReference>
<feature type="domain" description="RelA/SpoT" evidence="1">
    <location>
        <begin position="71"/>
        <end position="186"/>
    </location>
</feature>
<dbReference type="Pfam" id="PF04607">
    <property type="entry name" value="RelA_SpoT"/>
    <property type="match status" value="1"/>
</dbReference>
<sequence>MDAPTKGEINRCGELVRRYAYEQAEVEPDQLDRAIGVITEFRAAHAYPLTKVRLGVESMIKTEHHMPVVSQRLKRVPRIVRKLQRTVGSAAGSTKLARLEDVGGVRAVFTDGEELGRVLARIEKNWSSSIKRRRNYIESPKPIGYRAVHLIVRRDDRAIEVQLRTRGQQQWADAAESADARLGLRGVNLKDGEGPDTMTEYFSASGELIYLREYGLDIPTAVTDRFDRARRAVVDAGYYRG</sequence>
<proteinExistence type="predicted"/>
<dbReference type="RefSeq" id="WP_420041760.1">
    <property type="nucleotide sequence ID" value="NZ_CP128986.1"/>
</dbReference>
<evidence type="ECO:0000259" key="1">
    <source>
        <dbReference type="SMART" id="SM00954"/>
    </source>
</evidence>
<dbReference type="SUPFAM" id="SSF81301">
    <property type="entry name" value="Nucleotidyltransferase"/>
    <property type="match status" value="1"/>
</dbReference>
<organism evidence="2">
    <name type="scientific">Gordonia sp. MP11Mi</name>
    <dbReference type="NCBI Taxonomy" id="3022769"/>
    <lineage>
        <taxon>Bacteria</taxon>
        <taxon>Bacillati</taxon>
        <taxon>Actinomycetota</taxon>
        <taxon>Actinomycetes</taxon>
        <taxon>Mycobacteriales</taxon>
        <taxon>Gordoniaceae</taxon>
        <taxon>Gordonia</taxon>
    </lineage>
</organism>
<dbReference type="Gene3D" id="3.30.460.10">
    <property type="entry name" value="Beta Polymerase, domain 2"/>
    <property type="match status" value="1"/>
</dbReference>
<gene>
    <name evidence="2" type="ORF">MP11Mi_16220</name>
</gene>
<dbReference type="InterPro" id="IPR052366">
    <property type="entry name" value="GTP_Pyrophosphokinase"/>
</dbReference>
<dbReference type="PANTHER" id="PTHR47837:SF1">
    <property type="entry name" value="GTP PYROPHOSPHOKINASE YJBM"/>
    <property type="match status" value="1"/>
</dbReference>
<dbReference type="PANTHER" id="PTHR47837">
    <property type="entry name" value="GTP PYROPHOSPHOKINASE YJBM"/>
    <property type="match status" value="1"/>
</dbReference>
<accession>A0AA97CWP7</accession>